<reference evidence="3" key="1">
    <citation type="submission" date="2011-08" db="EMBL/GenBank/DDBJ databases">
        <title>The draft genome of Latimeria chalumnae.</title>
        <authorList>
            <person name="Di Palma F."/>
            <person name="Alfoldi J."/>
            <person name="Johnson J."/>
            <person name="Berlin A."/>
            <person name="Gnerre S."/>
            <person name="Jaffe D."/>
            <person name="MacCallum I."/>
            <person name="Young S."/>
            <person name="Walker B.J."/>
            <person name="Lander E."/>
            <person name="Lindblad-Toh K."/>
        </authorList>
    </citation>
    <scope>NUCLEOTIDE SEQUENCE [LARGE SCALE GENOMIC DNA]</scope>
    <source>
        <strain evidence="3">Wild caught</strain>
    </source>
</reference>
<dbReference type="Bgee" id="ENSLACG00000005431">
    <property type="expression patterns" value="Expressed in pelvic fin"/>
</dbReference>
<accession>H3A8Z9</accession>
<gene>
    <name evidence="2" type="primary">CXorf38</name>
</gene>
<dbReference type="eggNOG" id="ENOG502QR6P">
    <property type="taxonomic scope" value="Eukaryota"/>
</dbReference>
<name>H3A8Z9_LATCH</name>
<evidence type="ECO:0000313" key="2">
    <source>
        <dbReference type="Ensembl" id="ENSLACP00000006120.1"/>
    </source>
</evidence>
<keyword evidence="3" id="KW-1185">Reference proteome</keyword>
<organism evidence="2 3">
    <name type="scientific">Latimeria chalumnae</name>
    <name type="common">Coelacanth</name>
    <dbReference type="NCBI Taxonomy" id="7897"/>
    <lineage>
        <taxon>Eukaryota</taxon>
        <taxon>Metazoa</taxon>
        <taxon>Chordata</taxon>
        <taxon>Craniata</taxon>
        <taxon>Vertebrata</taxon>
        <taxon>Euteleostomi</taxon>
        <taxon>Coelacanthiformes</taxon>
        <taxon>Coelacanthidae</taxon>
        <taxon>Latimeria</taxon>
    </lineage>
</organism>
<dbReference type="EMBL" id="AFYH01063841">
    <property type="status" value="NOT_ANNOTATED_CDS"/>
    <property type="molecule type" value="Genomic_DNA"/>
</dbReference>
<dbReference type="STRING" id="7897.ENSLACP00000006120"/>
<dbReference type="EMBL" id="AFYH01063842">
    <property type="status" value="NOT_ANNOTATED_CDS"/>
    <property type="molecule type" value="Genomic_DNA"/>
</dbReference>
<evidence type="ECO:0000256" key="1">
    <source>
        <dbReference type="SAM" id="MobiDB-lite"/>
    </source>
</evidence>
<dbReference type="OMA" id="WPSDAWE"/>
<dbReference type="GeneTree" id="ENSGT00390000006290"/>
<reference evidence="2" key="2">
    <citation type="submission" date="2025-08" db="UniProtKB">
        <authorList>
            <consortium name="Ensembl"/>
        </authorList>
    </citation>
    <scope>IDENTIFICATION</scope>
</reference>
<proteinExistence type="predicted"/>
<sequence length="335" mass="39029">MVLSELNLRLNDVGYKNWIKAGFCLQQLTKGLRCYLNGEMETFHQTLRRSLRARQPETACKRNCRPLGNSFSNTCHVCEGWKSEILMHHTHRNNIINWGNCRPWLWPTQHWEVAKAYMPRGQTDKLGPDDCDAAALLNLINFCDHFHFVNPLKVREIIRCRNELMHSSEMQVSPAWMKEYGQKLQDLLQDFMHVPDVVHAGRTIEEVLDCDWTISTSEKDQIDGLDSGSELISSEQISEVEVALVKERLQEMCLQLEEQNILSQEDITSLQAFREFLKKNEDLEGFLQADLQRLQDVEHKLQRQGDDLKDTSKKREKQEDDKGISEKMMKLNEKA</sequence>
<feature type="region of interest" description="Disordered" evidence="1">
    <location>
        <begin position="301"/>
        <end position="335"/>
    </location>
</feature>
<dbReference type="Ensembl" id="ENSLACT00000006172.1">
    <property type="protein sequence ID" value="ENSLACP00000006120.1"/>
    <property type="gene ID" value="ENSLACG00000005431.1"/>
</dbReference>
<dbReference type="Pfam" id="PF15112">
    <property type="entry name" value="DUF4559"/>
    <property type="match status" value="1"/>
</dbReference>
<dbReference type="EMBL" id="AFYH01063844">
    <property type="status" value="NOT_ANNOTATED_CDS"/>
    <property type="molecule type" value="Genomic_DNA"/>
</dbReference>
<dbReference type="EMBL" id="AFYH01063843">
    <property type="status" value="NOT_ANNOTATED_CDS"/>
    <property type="molecule type" value="Genomic_DNA"/>
</dbReference>
<protein>
    <submittedName>
        <fullName evidence="2">Chromosome X open reading frame 38</fullName>
    </submittedName>
</protein>
<dbReference type="InterPro" id="IPR027897">
    <property type="entry name" value="DUF4559"/>
</dbReference>
<dbReference type="HOGENOM" id="CLU_064748_0_0_1"/>
<dbReference type="PANTHER" id="PTHR35083:SF1">
    <property type="entry name" value="RGD1565685 PROTEIN"/>
    <property type="match status" value="1"/>
</dbReference>
<dbReference type="PANTHER" id="PTHR35083">
    <property type="entry name" value="RGD1565685 PROTEIN"/>
    <property type="match status" value="1"/>
</dbReference>
<dbReference type="Proteomes" id="UP000008672">
    <property type="component" value="Unassembled WGS sequence"/>
</dbReference>
<evidence type="ECO:0000313" key="3">
    <source>
        <dbReference type="Proteomes" id="UP000008672"/>
    </source>
</evidence>
<reference evidence="2" key="3">
    <citation type="submission" date="2025-09" db="UniProtKB">
        <authorList>
            <consortium name="Ensembl"/>
        </authorList>
    </citation>
    <scope>IDENTIFICATION</scope>
</reference>
<dbReference type="FunCoup" id="H3A8Z9">
    <property type="interactions" value="565"/>
</dbReference>
<dbReference type="AlphaFoldDB" id="H3A8Z9"/>
<dbReference type="InParanoid" id="H3A8Z9"/>